<sequence>MQSIRDWFPGGIKKSQLHPRITRIVVEPPGNQELALCAVMKPRMQVILTINNSLVIYSTIFLELVYSHYQPLTSRTRTRGHGDPAAIRGFLRNQHRLEIRPMPIHHPQAAEHTNLPQSFRDWTRGKAIASAAEEGIDMTEAHWEVIEFMRARCLDHGADCNARVMIRALQQQFKERGGKRYLYSLFPRGPVVQGSRIAGIPLPAHSLDLSFGSVH</sequence>
<gene>
    <name evidence="4" type="ORF">C3L24_06590</name>
</gene>
<dbReference type="SUPFAM" id="SSF69721">
    <property type="entry name" value="DsrC, the gamma subunit of dissimilatory sulfite reductase"/>
    <property type="match status" value="1"/>
</dbReference>
<keyword evidence="3" id="KW-0963">Cytoplasm</keyword>
<accession>A0A6N4DVB8</accession>
<dbReference type="InterPro" id="IPR007453">
    <property type="entry name" value="DsrC/TusE"/>
</dbReference>
<evidence type="ECO:0000256" key="3">
    <source>
        <dbReference type="ARBA" id="ARBA00022490"/>
    </source>
</evidence>
<evidence type="ECO:0000313" key="5">
    <source>
        <dbReference type="Proteomes" id="UP000250928"/>
    </source>
</evidence>
<dbReference type="PANTHER" id="PTHR37010">
    <property type="entry name" value="SULFURTRANSFERASE TUSE"/>
    <property type="match status" value="1"/>
</dbReference>
<dbReference type="GO" id="GO:0005737">
    <property type="term" value="C:cytoplasm"/>
    <property type="evidence" value="ECO:0007669"/>
    <property type="project" value="UniProtKB-SubCell"/>
</dbReference>
<evidence type="ECO:0000313" key="4">
    <source>
        <dbReference type="EMBL" id="PUE02171.1"/>
    </source>
</evidence>
<dbReference type="GO" id="GO:0097163">
    <property type="term" value="F:sulfur carrier activity"/>
    <property type="evidence" value="ECO:0007669"/>
    <property type="project" value="TreeGrafter"/>
</dbReference>
<dbReference type="EMBL" id="PQCO01000185">
    <property type="protein sequence ID" value="PUE02171.1"/>
    <property type="molecule type" value="Genomic_DNA"/>
</dbReference>
<name>A0A6N4DVB8_9GAMM</name>
<protein>
    <recommendedName>
        <fullName evidence="6">Sulfurtransferase TusE</fullName>
    </recommendedName>
</protein>
<evidence type="ECO:0008006" key="6">
    <source>
        <dbReference type="Google" id="ProtNLM"/>
    </source>
</evidence>
<dbReference type="AlphaFoldDB" id="A0A6N4DVB8"/>
<dbReference type="Proteomes" id="UP000250928">
    <property type="component" value="Unassembled WGS sequence"/>
</dbReference>
<comment type="similarity">
    <text evidence="2">Belongs to the DsrC/TusE family.</text>
</comment>
<comment type="subcellular location">
    <subcellularLocation>
        <location evidence="1">Cytoplasm</location>
    </subcellularLocation>
</comment>
<proteinExistence type="inferred from homology"/>
<evidence type="ECO:0000256" key="2">
    <source>
        <dbReference type="ARBA" id="ARBA00005718"/>
    </source>
</evidence>
<reference evidence="4 5" key="1">
    <citation type="submission" date="2018-01" db="EMBL/GenBank/DDBJ databases">
        <title>Novel co-symbiosis in the lucinid bivalve Phacoides pectinatus.</title>
        <authorList>
            <person name="Lim S.J."/>
            <person name="Davis B.G."/>
            <person name="Gill D.E."/>
            <person name="Engel A.S."/>
            <person name="Anderson L.C."/>
            <person name="Campbell B.J."/>
        </authorList>
    </citation>
    <scope>NUCLEOTIDE SEQUENCE [LARGE SCALE GENOMIC DNA]</scope>
    <source>
        <strain evidence="4">N3_P5</strain>
    </source>
</reference>
<dbReference type="NCBIfam" id="TIGR03342">
    <property type="entry name" value="dsrC_tusE_dsvC"/>
    <property type="match status" value="1"/>
</dbReference>
<dbReference type="InterPro" id="IPR042072">
    <property type="entry name" value="DsrC-like_C"/>
</dbReference>
<dbReference type="Pfam" id="PF04358">
    <property type="entry name" value="DsrC"/>
    <property type="match status" value="1"/>
</dbReference>
<dbReference type="GO" id="GO:0002143">
    <property type="term" value="P:tRNA wobble position uridine thiolation"/>
    <property type="evidence" value="ECO:0007669"/>
    <property type="project" value="TreeGrafter"/>
</dbReference>
<dbReference type="PANTHER" id="PTHR37010:SF1">
    <property type="entry name" value="SULFURTRANSFERASE TUSE"/>
    <property type="match status" value="1"/>
</dbReference>
<organism evidence="4 5">
    <name type="scientific">Candidatus Sedimenticola endophacoides</name>
    <dbReference type="NCBI Taxonomy" id="2548426"/>
    <lineage>
        <taxon>Bacteria</taxon>
        <taxon>Pseudomonadati</taxon>
        <taxon>Pseudomonadota</taxon>
        <taxon>Gammaproteobacteria</taxon>
        <taxon>Chromatiales</taxon>
        <taxon>Sedimenticolaceae</taxon>
        <taxon>Sedimenticola</taxon>
    </lineage>
</organism>
<dbReference type="InterPro" id="IPR025526">
    <property type="entry name" value="DsrC-like_dom_sf"/>
</dbReference>
<evidence type="ECO:0000256" key="1">
    <source>
        <dbReference type="ARBA" id="ARBA00004496"/>
    </source>
</evidence>
<comment type="caution">
    <text evidence="4">The sequence shown here is derived from an EMBL/GenBank/DDBJ whole genome shotgun (WGS) entry which is preliminary data.</text>
</comment>
<dbReference type="Gene3D" id="1.10.10.370">
    <property type="entry name" value="DsrC-like protein, C-terminal domain"/>
    <property type="match status" value="1"/>
</dbReference>